<keyword evidence="3" id="KW-1185">Reference proteome</keyword>
<dbReference type="AlphaFoldDB" id="A0A7W6DKN3"/>
<evidence type="ECO:0000313" key="3">
    <source>
        <dbReference type="Proteomes" id="UP000552757"/>
    </source>
</evidence>
<dbReference type="EMBL" id="JACIEB010000001">
    <property type="protein sequence ID" value="MBB3980804.1"/>
    <property type="molecule type" value="Genomic_DNA"/>
</dbReference>
<organism evidence="2 3">
    <name type="scientific">Sphingobium fontiphilum</name>
    <dbReference type="NCBI Taxonomy" id="944425"/>
    <lineage>
        <taxon>Bacteria</taxon>
        <taxon>Pseudomonadati</taxon>
        <taxon>Pseudomonadota</taxon>
        <taxon>Alphaproteobacteria</taxon>
        <taxon>Sphingomonadales</taxon>
        <taxon>Sphingomonadaceae</taxon>
        <taxon>Sphingobium</taxon>
    </lineage>
</organism>
<evidence type="ECO:0000256" key="1">
    <source>
        <dbReference type="SAM" id="MobiDB-lite"/>
    </source>
</evidence>
<accession>A0A7W6DKN3</accession>
<protein>
    <submittedName>
        <fullName evidence="2">Uncharacterized protein</fullName>
    </submittedName>
</protein>
<sequence>MMMQWLKLAAIGGVAAWAWKHGRDSGLQSHASVSRSDAPNPVRDAGPDEQEGISAQDWDLIDQQADESFPASDPPANYRGVH</sequence>
<dbReference type="Proteomes" id="UP000552757">
    <property type="component" value="Unassembled WGS sequence"/>
</dbReference>
<dbReference type="RefSeq" id="WP_246344270.1">
    <property type="nucleotide sequence ID" value="NZ_JACIEB010000001.1"/>
</dbReference>
<name>A0A7W6DKN3_9SPHN</name>
<evidence type="ECO:0000313" key="2">
    <source>
        <dbReference type="EMBL" id="MBB3980804.1"/>
    </source>
</evidence>
<proteinExistence type="predicted"/>
<reference evidence="2 3" key="1">
    <citation type="submission" date="2020-08" db="EMBL/GenBank/DDBJ databases">
        <title>Genomic Encyclopedia of Type Strains, Phase IV (KMG-IV): sequencing the most valuable type-strain genomes for metagenomic binning, comparative biology and taxonomic classification.</title>
        <authorList>
            <person name="Goeker M."/>
        </authorList>
    </citation>
    <scope>NUCLEOTIDE SEQUENCE [LARGE SCALE GENOMIC DNA]</scope>
    <source>
        <strain evidence="2 3">DSM 29348</strain>
    </source>
</reference>
<feature type="compositionally biased region" description="Polar residues" evidence="1">
    <location>
        <begin position="26"/>
        <end position="37"/>
    </location>
</feature>
<gene>
    <name evidence="2" type="ORF">GGR44_000435</name>
</gene>
<feature type="region of interest" description="Disordered" evidence="1">
    <location>
        <begin position="26"/>
        <end position="82"/>
    </location>
</feature>
<comment type="caution">
    <text evidence="2">The sequence shown here is derived from an EMBL/GenBank/DDBJ whole genome shotgun (WGS) entry which is preliminary data.</text>
</comment>